<dbReference type="InterPro" id="IPR036291">
    <property type="entry name" value="NAD(P)-bd_dom_sf"/>
</dbReference>
<dbReference type="Pfam" id="PF00800">
    <property type="entry name" value="PDT"/>
    <property type="match status" value="1"/>
</dbReference>
<evidence type="ECO:0000256" key="7">
    <source>
        <dbReference type="SAM" id="MobiDB-lite"/>
    </source>
</evidence>
<dbReference type="GO" id="GO:0005634">
    <property type="term" value="C:nucleus"/>
    <property type="evidence" value="ECO:0007669"/>
    <property type="project" value="TreeGrafter"/>
</dbReference>
<dbReference type="SMART" id="SM00486">
    <property type="entry name" value="POLBc"/>
    <property type="match status" value="1"/>
</dbReference>
<dbReference type="SUPFAM" id="SSF55021">
    <property type="entry name" value="ACT-like"/>
    <property type="match status" value="1"/>
</dbReference>
<evidence type="ECO:0000256" key="1">
    <source>
        <dbReference type="ARBA" id="ARBA00005755"/>
    </source>
</evidence>
<feature type="compositionally biased region" description="Low complexity" evidence="7">
    <location>
        <begin position="742"/>
        <end position="760"/>
    </location>
</feature>
<feature type="domain" description="ACT" evidence="9">
    <location>
        <begin position="149"/>
        <end position="250"/>
    </location>
</feature>
<evidence type="ECO:0000256" key="3">
    <source>
        <dbReference type="ARBA" id="ARBA00022679"/>
    </source>
</evidence>
<evidence type="ECO:0000259" key="9">
    <source>
        <dbReference type="PROSITE" id="PS51671"/>
    </source>
</evidence>
<dbReference type="PROSITE" id="PS51171">
    <property type="entry name" value="PREPHENATE_DEHYDR_3"/>
    <property type="match status" value="1"/>
</dbReference>
<dbReference type="Gene3D" id="1.10.287.690">
    <property type="entry name" value="Helix hairpin bin"/>
    <property type="match status" value="1"/>
</dbReference>
<dbReference type="EMBL" id="CAJNNW010004894">
    <property type="protein sequence ID" value="CAE8646867.1"/>
    <property type="molecule type" value="Genomic_DNA"/>
</dbReference>
<dbReference type="Gene3D" id="3.40.50.720">
    <property type="entry name" value="NAD(P)-binding Rossmann-like Domain"/>
    <property type="match status" value="1"/>
</dbReference>
<dbReference type="GO" id="GO:0003677">
    <property type="term" value="F:DNA binding"/>
    <property type="evidence" value="ECO:0007669"/>
    <property type="project" value="InterPro"/>
</dbReference>
<dbReference type="Gene3D" id="3.30.342.10">
    <property type="entry name" value="DNA Polymerase, chain B, domain 1"/>
    <property type="match status" value="1"/>
</dbReference>
<dbReference type="InterPro" id="IPR045865">
    <property type="entry name" value="ACT-like_dom_sf"/>
</dbReference>
<dbReference type="PRINTS" id="PR00106">
    <property type="entry name" value="DNAPOLB"/>
</dbReference>
<dbReference type="PANTHER" id="PTHR45812">
    <property type="entry name" value="DNA POLYMERASE ZETA CATALYTIC SUBUNIT"/>
    <property type="match status" value="1"/>
</dbReference>
<feature type="region of interest" description="Disordered" evidence="7">
    <location>
        <begin position="1228"/>
        <end position="1253"/>
    </location>
</feature>
<keyword evidence="4" id="KW-0548">Nucleotidyltransferase</keyword>
<dbReference type="InterPro" id="IPR017964">
    <property type="entry name" value="DNA-dir_DNA_pol_B_CS"/>
</dbReference>
<comment type="pathway">
    <text evidence="6">Amino-acid biosynthesis.</text>
</comment>
<accession>A0A813I729</accession>
<evidence type="ECO:0000256" key="6">
    <source>
        <dbReference type="ARBA" id="ARBA00029440"/>
    </source>
</evidence>
<dbReference type="Pfam" id="PF00136">
    <property type="entry name" value="DNA_pol_B"/>
    <property type="match status" value="1"/>
</dbReference>
<feature type="domain" description="Prephenate dehydratase" evidence="8">
    <location>
        <begin position="1"/>
        <end position="133"/>
    </location>
</feature>
<dbReference type="Pfam" id="PF02153">
    <property type="entry name" value="PDH_N"/>
    <property type="match status" value="1"/>
</dbReference>
<dbReference type="GO" id="GO:0004664">
    <property type="term" value="F:prephenate dehydratase activity"/>
    <property type="evidence" value="ECO:0007669"/>
    <property type="project" value="InterPro"/>
</dbReference>
<organism evidence="10 11">
    <name type="scientific">Polarella glacialis</name>
    <name type="common">Dinoflagellate</name>
    <dbReference type="NCBI Taxonomy" id="89957"/>
    <lineage>
        <taxon>Eukaryota</taxon>
        <taxon>Sar</taxon>
        <taxon>Alveolata</taxon>
        <taxon>Dinophyceae</taxon>
        <taxon>Suessiales</taxon>
        <taxon>Suessiaceae</taxon>
        <taxon>Polarella</taxon>
    </lineage>
</organism>
<feature type="compositionally biased region" description="Polar residues" evidence="7">
    <location>
        <begin position="1997"/>
        <end position="2007"/>
    </location>
</feature>
<evidence type="ECO:0000259" key="8">
    <source>
        <dbReference type="PROSITE" id="PS51171"/>
    </source>
</evidence>
<dbReference type="GO" id="GO:0000724">
    <property type="term" value="P:double-strand break repair via homologous recombination"/>
    <property type="evidence" value="ECO:0007669"/>
    <property type="project" value="TreeGrafter"/>
</dbReference>
<dbReference type="InterPro" id="IPR002912">
    <property type="entry name" value="ACT_dom"/>
</dbReference>
<comment type="caution">
    <text evidence="10">The sequence shown here is derived from an EMBL/GenBank/DDBJ whole genome shotgun (WGS) entry which is preliminary data.</text>
</comment>
<evidence type="ECO:0000256" key="4">
    <source>
        <dbReference type="ARBA" id="ARBA00022695"/>
    </source>
</evidence>
<feature type="region of interest" description="Disordered" evidence="7">
    <location>
        <begin position="740"/>
        <end position="760"/>
    </location>
</feature>
<dbReference type="InterPro" id="IPR030559">
    <property type="entry name" value="PolZ_Rev3"/>
</dbReference>
<dbReference type="Gene3D" id="3.30.70.260">
    <property type="match status" value="1"/>
</dbReference>
<feature type="compositionally biased region" description="Low complexity" evidence="7">
    <location>
        <begin position="1232"/>
        <end position="1242"/>
    </location>
</feature>
<evidence type="ECO:0000313" key="10">
    <source>
        <dbReference type="EMBL" id="CAE8646867.1"/>
    </source>
</evidence>
<feature type="region of interest" description="Disordered" evidence="7">
    <location>
        <begin position="1041"/>
        <end position="1093"/>
    </location>
</feature>
<dbReference type="InterPro" id="IPR046826">
    <property type="entry name" value="PDH_N"/>
</dbReference>
<dbReference type="InterPro" id="IPR043502">
    <property type="entry name" value="DNA/RNA_pol_sf"/>
</dbReference>
<gene>
    <name evidence="10" type="ORF">PGLA2088_LOCUS5180</name>
</gene>
<evidence type="ECO:0000313" key="11">
    <source>
        <dbReference type="Proteomes" id="UP000626109"/>
    </source>
</evidence>
<evidence type="ECO:0000256" key="5">
    <source>
        <dbReference type="ARBA" id="ARBA00022932"/>
    </source>
</evidence>
<sequence>MCGLVPIESTLGGSKHPNYDLLLQHSTVTILAEVDFEVRCCLLALPGSTLADIKKVLSHESLLQPCDDYLRTLGVATESRQDLDSAAELREQNLQDHAAIGSNLCAERHGLQILADGIQGAEKNFTRSLLISSESCQIAYPANVAMKTSIVFWLPQATDSLFKVLAVFSLRDINLTKMESRPVPAAYLKKFAGDAESDPNNASLTSKEKQKYEYFCYIDVLEHQQSQRMEAALKHLREITPFVRVLGCYPTEVNDTEDLCKALVAASVRPESMKIASGPQLRIAILGFGNFGQFLAKEFVKRHQVFATSRGDYTADAKALGCTFVPWASRDDLFSIHNCDVLLISTSITSFRSVVASLPMELLREKKVLVTEVCSVKAFPKSVMLELLPEECDIVCTHPMFGPESGKHGWYGLPFVFDVVRASAWERARAFVAIFEEARCRMVCMSCEERLPSRWCYRRDETFLGATRTLDLLKELGFGEAGTAKEPKDGRPGGMLVFDVSEPCGVQLVGEASESDDASEEAGVGWLLGQAMFLHQSTALAQQRQPAAPSCRGREEGHDVRWVSGCQSVYGFRGPTGDSGDLEAGEEHFVQIFASAPQHTAVMAHLLQQGAVMSIAFQPYEVHLPYLLHFLDKFGLGGMRDLLVVETNSTSGAGLAVRGDLPEEPLSGFPFHPHWHRQLGPEGRTRLLSRGAPGWLPQGSDVAIWSRLGQGARRPRSLHPKVTTCEVEVDCCASDLLPPPAATASQSPSAAPFSNASPARALSVEDRTRGWICESLRELWRDEEQRCISLGLPLPWGSAPAPEPGAPGEGYSALTPDLLDECMGQQLLAGGLATPSPAGGRGIPVSVDSGSRASPLYQPDTAGAWSQPDPALSDARGGESKVGAWSQPDPAFSDSKVSPKFIEALERLEAALSQNVPLQVSDDATAALLTQGYATQCEPADEAPTDPESDGGGTEVDEDEDEEEGFGCSTSAQSEMPANNIGVSEEVEDFCAPTQLDPCTTQAEGILPAHQMQASMDIDVEDRRAWSPFRPAELFPSDASEAFIHDSPSPGHPPKRHRTSEADDEGQGSPAGALPLPQEPLPPGSGFYTEPDDLPHEKILEKAAVWQYWQPPPPFSASTSWTGKDDDETGGGNAGVEIITRFDAGGRLTTLRRQIATDQQGTSEGDVVKTTKKIEKPLPATRKSAGFSQIVPPTPMAPKPMRQAADTSPLFGVLLVIEVLALLLPQPPPTGPSSSSSFASRGGPPPAASPLLPRPSEVGAVAYCIRDERVRSLLAEIGRGQDYEDVYGVICLGTAPVGLGPTTLVQSVASEVALFDAVGDLFKKTDPSVVLGYDVVKGSLGLLLTRATALGLRNFAQRLARAPPSKLSGSDARTWAPDVAQAASQADPGSPGEGGTGAPRKLYPPEQVSGGLELTGRLVLNVWRILRGEAKLPSSSLQTAAQDLLGETLPLLPPEALAERWKGPPCRQHARLEALRSLLRAAGCCLRLLDSLNVLPRAAETARMLGIDVLSVLSRGSQYRVEGLLTRAAHRDRLLLLSPSKLQVAAQRSAECIPLVMEPRSGFYFDPVVVLDFQSLYPSIVIAYNLCFSTCAGRLDQLPGAVAKLGVLEAYRQPPGLKREELEVMPNETLFVKRQRRPGVLPRMLYEILQTRIMVKKALKEIQKGNAGDAASEGRARLLDARQFGLKMIANVAYGYTAASFSGRMPCVELADAIVQTARRTLERAVRWVEREVEGAEVVYGDTDSLFVRLPGRTKEAAFEIGARIAREVTSQNPRPVELQMDKVYWPCCLASKKRYVGHAWSSPQDTSPVFDAKGIETIRRDQCAATQYLLRGALEAFFNSRGDLSWVRRYLQEHALRLRAGRFSLQDFIFNHEVRLPDEYKGLGPLAAQAVRRGGGPWPSPGERVPFVVAQGPPGSRLSDVAVHPLEVTGGRPTPAAGVDTTSRAPMYLDIEYYLGRQIGPPLHRLFMLARGPGGEQPPATTTATTTTPTTTPTTSTGNKQQPNNKYIQPTRLHQKRVRLSKVELGYPRQVHGNSITSAKKERFESKYQRELNGISYRVSTICCLFCCCCSLIPFS</sequence>
<dbReference type="PROSITE" id="PS51671">
    <property type="entry name" value="ACT"/>
    <property type="match status" value="1"/>
</dbReference>
<dbReference type="CDD" id="cd04905">
    <property type="entry name" value="ACT_CM-PDT"/>
    <property type="match status" value="1"/>
</dbReference>
<dbReference type="SUPFAM" id="SSF51735">
    <property type="entry name" value="NAD(P)-binding Rossmann-fold domains"/>
    <property type="match status" value="1"/>
</dbReference>
<feature type="region of interest" description="Disordered" evidence="7">
    <location>
        <begin position="1378"/>
        <end position="1407"/>
    </location>
</feature>
<feature type="region of interest" description="Disordered" evidence="7">
    <location>
        <begin position="833"/>
        <end position="894"/>
    </location>
</feature>
<dbReference type="GO" id="GO:0070403">
    <property type="term" value="F:NAD+ binding"/>
    <property type="evidence" value="ECO:0007669"/>
    <property type="project" value="InterPro"/>
</dbReference>
<dbReference type="GO" id="GO:0009094">
    <property type="term" value="P:L-phenylalanine biosynthetic process"/>
    <property type="evidence" value="ECO:0007669"/>
    <property type="project" value="InterPro"/>
</dbReference>
<dbReference type="Gene3D" id="3.40.190.10">
    <property type="entry name" value="Periplasmic binding protein-like II"/>
    <property type="match status" value="2"/>
</dbReference>
<dbReference type="InterPro" id="IPR006134">
    <property type="entry name" value="DNA-dir_DNA_pol_B_multi_dom"/>
</dbReference>
<dbReference type="GO" id="GO:0042276">
    <property type="term" value="P:error-prone translesion synthesis"/>
    <property type="evidence" value="ECO:0007669"/>
    <property type="project" value="TreeGrafter"/>
</dbReference>
<comment type="similarity">
    <text evidence="1">Belongs to the DNA polymerase type-B family.</text>
</comment>
<dbReference type="InterPro" id="IPR001086">
    <property type="entry name" value="Preph_deHydtase"/>
</dbReference>
<feature type="region of interest" description="Disordered" evidence="7">
    <location>
        <begin position="1182"/>
        <end position="1203"/>
    </location>
</feature>
<dbReference type="SUPFAM" id="SSF53098">
    <property type="entry name" value="Ribonuclease H-like"/>
    <property type="match status" value="1"/>
</dbReference>
<feature type="region of interest" description="Disordered" evidence="7">
    <location>
        <begin position="937"/>
        <end position="976"/>
    </location>
</feature>
<dbReference type="InterPro" id="IPR036397">
    <property type="entry name" value="RNaseH_sf"/>
</dbReference>
<dbReference type="PANTHER" id="PTHR45812:SF1">
    <property type="entry name" value="DNA POLYMERASE ZETA CATALYTIC SUBUNIT"/>
    <property type="match status" value="1"/>
</dbReference>
<dbReference type="SUPFAM" id="SSF56672">
    <property type="entry name" value="DNA/RNA polymerases"/>
    <property type="match status" value="1"/>
</dbReference>
<protein>
    <recommendedName>
        <fullName evidence="2">DNA-directed DNA polymerase</fullName>
        <ecNumber evidence="2">2.7.7.7</ecNumber>
    </recommendedName>
</protein>
<reference evidence="10" key="1">
    <citation type="submission" date="2021-02" db="EMBL/GenBank/DDBJ databases">
        <authorList>
            <person name="Dougan E. K."/>
            <person name="Rhodes N."/>
            <person name="Thang M."/>
            <person name="Chan C."/>
        </authorList>
    </citation>
    <scope>NUCLEOTIDE SEQUENCE</scope>
</reference>
<dbReference type="InterPro" id="IPR042087">
    <property type="entry name" value="DNA_pol_B_thumb"/>
</dbReference>
<dbReference type="Gene3D" id="3.30.420.10">
    <property type="entry name" value="Ribonuclease H-like superfamily/Ribonuclease H"/>
    <property type="match status" value="1"/>
</dbReference>
<keyword evidence="3" id="KW-0808">Transferase</keyword>
<keyword evidence="5" id="KW-0239">DNA-directed DNA polymerase</keyword>
<dbReference type="SUPFAM" id="SSF53850">
    <property type="entry name" value="Periplasmic binding protein-like II"/>
    <property type="match status" value="1"/>
</dbReference>
<name>A0A813I729_POLGL</name>
<dbReference type="GO" id="GO:0016035">
    <property type="term" value="C:zeta DNA polymerase complex"/>
    <property type="evidence" value="ECO:0007669"/>
    <property type="project" value="InterPro"/>
</dbReference>
<dbReference type="InterPro" id="IPR023211">
    <property type="entry name" value="DNA_pol_palm_dom_sf"/>
</dbReference>
<proteinExistence type="inferred from homology"/>
<dbReference type="Gene3D" id="1.10.132.60">
    <property type="entry name" value="DNA polymerase family B, C-terminal domain"/>
    <property type="match status" value="1"/>
</dbReference>
<dbReference type="GO" id="GO:0003887">
    <property type="term" value="F:DNA-directed DNA polymerase activity"/>
    <property type="evidence" value="ECO:0007669"/>
    <property type="project" value="UniProtKB-KW"/>
</dbReference>
<dbReference type="PROSITE" id="PS00116">
    <property type="entry name" value="DNA_POLYMERASE_B"/>
    <property type="match status" value="1"/>
</dbReference>
<feature type="compositionally biased region" description="Acidic residues" evidence="7">
    <location>
        <begin position="939"/>
        <end position="965"/>
    </location>
</feature>
<feature type="compositionally biased region" description="Low complexity" evidence="7">
    <location>
        <begin position="1979"/>
        <end position="1996"/>
    </location>
</feature>
<feature type="region of interest" description="Disordered" evidence="7">
    <location>
        <begin position="1974"/>
        <end position="2007"/>
    </location>
</feature>
<dbReference type="Gene3D" id="3.90.1600.10">
    <property type="entry name" value="Palm domain of DNA polymerase"/>
    <property type="match status" value="1"/>
</dbReference>
<dbReference type="PROSITE" id="PS00858">
    <property type="entry name" value="PREPHENATE_DEHYDR_2"/>
    <property type="match status" value="1"/>
</dbReference>
<dbReference type="InterPro" id="IPR012337">
    <property type="entry name" value="RNaseH-like_sf"/>
</dbReference>
<evidence type="ECO:0000256" key="2">
    <source>
        <dbReference type="ARBA" id="ARBA00012417"/>
    </source>
</evidence>
<dbReference type="InterPro" id="IPR018528">
    <property type="entry name" value="Preph_deHydtase_CS"/>
</dbReference>
<dbReference type="InterPro" id="IPR006172">
    <property type="entry name" value="DNA-dir_DNA_pol_B"/>
</dbReference>
<dbReference type="EC" id="2.7.7.7" evidence="2"/>
<dbReference type="Proteomes" id="UP000626109">
    <property type="component" value="Unassembled WGS sequence"/>
</dbReference>